<feature type="compositionally biased region" description="Basic and acidic residues" evidence="1">
    <location>
        <begin position="1"/>
        <end position="10"/>
    </location>
</feature>
<feature type="region of interest" description="Disordered" evidence="1">
    <location>
        <begin position="187"/>
        <end position="217"/>
    </location>
</feature>
<feature type="non-terminal residue" evidence="2">
    <location>
        <position position="1"/>
    </location>
</feature>
<gene>
    <name evidence="2" type="ORF">AVDCRST_MAG83-20</name>
</gene>
<accession>A0A6J4H3K8</accession>
<feature type="compositionally biased region" description="Basic residues" evidence="1">
    <location>
        <begin position="22"/>
        <end position="43"/>
    </location>
</feature>
<feature type="non-terminal residue" evidence="2">
    <location>
        <position position="302"/>
    </location>
</feature>
<evidence type="ECO:0000313" key="2">
    <source>
        <dbReference type="EMBL" id="CAA9212202.1"/>
    </source>
</evidence>
<protein>
    <submittedName>
        <fullName evidence="2">ABC transporter, permease protein 2 (Cluster 1, maltose/g3p/polyamine/iron)</fullName>
    </submittedName>
</protein>
<feature type="region of interest" description="Disordered" evidence="1">
    <location>
        <begin position="1"/>
        <end position="70"/>
    </location>
</feature>
<organism evidence="2">
    <name type="scientific">uncultured Arthrobacter sp</name>
    <dbReference type="NCBI Taxonomy" id="114050"/>
    <lineage>
        <taxon>Bacteria</taxon>
        <taxon>Bacillati</taxon>
        <taxon>Actinomycetota</taxon>
        <taxon>Actinomycetes</taxon>
        <taxon>Micrococcales</taxon>
        <taxon>Micrococcaceae</taxon>
        <taxon>Arthrobacter</taxon>
        <taxon>environmental samples</taxon>
    </lineage>
</organism>
<sequence length="302" mass="33051">VSERSGESHHPAGAAGPCPQVRARRHQRTAARPAHCGRRRRRDRLPDAVPDHAGRLPQDPAGNPAGAAAVLPAGRPAAGELRVDVVDARDPPAVQPHLNTDHLGLRYAARAARCDPGGVLHGPLPLPGKDRVPVPRHRDADVAAGGPHCRAVPPDACPRHQRHLAGDDPHQRGLQPVLRAVDHAQLLRRHSQGDRRGGPARRRRPAQGALHGEPAPCLARHRHGDHLHLRLFLERVRRVPGDHVHCRKPAAVGGADQVHRSVRHELAVRVWHLDRGDHSRDHPLRAHREAADRRADRGSRQV</sequence>
<proteinExistence type="predicted"/>
<name>A0A6J4H3K8_9MICC</name>
<feature type="compositionally biased region" description="Low complexity" evidence="1">
    <location>
        <begin position="60"/>
        <end position="70"/>
    </location>
</feature>
<feature type="region of interest" description="Disordered" evidence="1">
    <location>
        <begin position="277"/>
        <end position="302"/>
    </location>
</feature>
<dbReference type="AlphaFoldDB" id="A0A6J4H3K8"/>
<feature type="compositionally biased region" description="Basic and acidic residues" evidence="1">
    <location>
        <begin position="44"/>
        <end position="54"/>
    </location>
</feature>
<evidence type="ECO:0000256" key="1">
    <source>
        <dbReference type="SAM" id="MobiDB-lite"/>
    </source>
</evidence>
<dbReference type="EMBL" id="CADCTE010000006">
    <property type="protein sequence ID" value="CAA9212202.1"/>
    <property type="molecule type" value="Genomic_DNA"/>
</dbReference>
<reference evidence="2" key="1">
    <citation type="submission" date="2020-02" db="EMBL/GenBank/DDBJ databases">
        <authorList>
            <person name="Meier V. D."/>
        </authorList>
    </citation>
    <scope>NUCLEOTIDE SEQUENCE</scope>
    <source>
        <strain evidence="2">AVDCRST_MAG83</strain>
    </source>
</reference>